<reference evidence="8 9" key="1">
    <citation type="journal article" date="2018" name="IMA Fungus">
        <title>IMA Genome-F 9: Draft genome sequence of Annulohypoxylon stygium, Aspergillus mulundensis, Berkeleyomyces basicola (syn. Thielaviopsis basicola), Ceratocystis smalleyi, two Cercospora beticola strains, Coleophoma cylindrospora, Fusarium fracticaudum, Phialophora cf. hyalina, and Morchella septimelata.</title>
        <authorList>
            <person name="Wingfield B.D."/>
            <person name="Bills G.F."/>
            <person name="Dong Y."/>
            <person name="Huang W."/>
            <person name="Nel W.J."/>
            <person name="Swalarsk-Parry B.S."/>
            <person name="Vaghefi N."/>
            <person name="Wilken P.M."/>
            <person name="An Z."/>
            <person name="de Beer Z.W."/>
            <person name="De Vos L."/>
            <person name="Chen L."/>
            <person name="Duong T.A."/>
            <person name="Gao Y."/>
            <person name="Hammerbacher A."/>
            <person name="Kikkert J.R."/>
            <person name="Li Y."/>
            <person name="Li H."/>
            <person name="Li K."/>
            <person name="Li Q."/>
            <person name="Liu X."/>
            <person name="Ma X."/>
            <person name="Naidoo K."/>
            <person name="Pethybridge S.J."/>
            <person name="Sun J."/>
            <person name="Steenkamp E.T."/>
            <person name="van der Nest M.A."/>
            <person name="van Wyk S."/>
            <person name="Wingfield M.J."/>
            <person name="Xiong C."/>
            <person name="Yue Q."/>
            <person name="Zhang X."/>
        </authorList>
    </citation>
    <scope>NUCLEOTIDE SEQUENCE [LARGE SCALE GENOMIC DNA]</scope>
    <source>
        <strain evidence="8 9">BP6252</strain>
    </source>
</reference>
<name>A0A3D8RC67_9HELO</name>
<feature type="region of interest" description="Disordered" evidence="6">
    <location>
        <begin position="79"/>
        <end position="111"/>
    </location>
</feature>
<dbReference type="InterPro" id="IPR015424">
    <property type="entry name" value="PyrdxlP-dep_Trfase"/>
</dbReference>
<feature type="compositionally biased region" description="Low complexity" evidence="6">
    <location>
        <begin position="99"/>
        <end position="109"/>
    </location>
</feature>
<evidence type="ECO:0000256" key="5">
    <source>
        <dbReference type="ARBA" id="ARBA00022898"/>
    </source>
</evidence>
<gene>
    <name evidence="8" type="ORF">BP6252_08071</name>
</gene>
<comment type="caution">
    <text evidence="8">The sequence shown here is derived from an EMBL/GenBank/DDBJ whole genome shotgun (WGS) entry which is preliminary data.</text>
</comment>
<keyword evidence="4 8" id="KW-0808">Transferase</keyword>
<evidence type="ECO:0000313" key="9">
    <source>
        <dbReference type="Proteomes" id="UP000256645"/>
    </source>
</evidence>
<dbReference type="PANTHER" id="PTHR42790:SF1">
    <property type="entry name" value="AROMATIC AMINO ACID AMINOTRANSFERASE, HYPOTHETICAL (EUROFUNG)"/>
    <property type="match status" value="1"/>
</dbReference>
<dbReference type="OrthoDB" id="691673at2759"/>
<protein>
    <submittedName>
        <fullName evidence="8">PLP-dependent transferase-2</fullName>
    </submittedName>
</protein>
<dbReference type="Gene3D" id="3.40.640.10">
    <property type="entry name" value="Type I PLP-dependent aspartate aminotransferase-like (Major domain)"/>
    <property type="match status" value="1"/>
</dbReference>
<comment type="cofactor">
    <cofactor evidence="1">
        <name>pyridoxal 5'-phosphate</name>
        <dbReference type="ChEBI" id="CHEBI:597326"/>
    </cofactor>
</comment>
<evidence type="ECO:0000256" key="1">
    <source>
        <dbReference type="ARBA" id="ARBA00001933"/>
    </source>
</evidence>
<dbReference type="STRING" id="1849047.A0A3D8RC67"/>
<accession>A0A3D8RC67</accession>
<feature type="domain" description="Aminotransferase class I/classII large" evidence="7">
    <location>
        <begin position="127"/>
        <end position="571"/>
    </location>
</feature>
<dbReference type="GO" id="GO:0030170">
    <property type="term" value="F:pyridoxal phosphate binding"/>
    <property type="evidence" value="ECO:0007669"/>
    <property type="project" value="InterPro"/>
</dbReference>
<dbReference type="CDD" id="cd00609">
    <property type="entry name" value="AAT_like"/>
    <property type="match status" value="1"/>
</dbReference>
<evidence type="ECO:0000313" key="8">
    <source>
        <dbReference type="EMBL" id="RDW71508.1"/>
    </source>
</evidence>
<comment type="similarity">
    <text evidence="2">Belongs to the class-I pyridoxal-phosphate-dependent aminotransferase family.</text>
</comment>
<dbReference type="GO" id="GO:1901605">
    <property type="term" value="P:alpha-amino acid metabolic process"/>
    <property type="evidence" value="ECO:0007669"/>
    <property type="project" value="TreeGrafter"/>
</dbReference>
<dbReference type="AlphaFoldDB" id="A0A3D8RC67"/>
<dbReference type="GO" id="GO:0008483">
    <property type="term" value="F:transaminase activity"/>
    <property type="evidence" value="ECO:0007669"/>
    <property type="project" value="UniProtKB-KW"/>
</dbReference>
<dbReference type="InterPro" id="IPR004839">
    <property type="entry name" value="Aminotransferase_I/II_large"/>
</dbReference>
<dbReference type="PANTHER" id="PTHR42790">
    <property type="entry name" value="AMINOTRANSFERASE"/>
    <property type="match status" value="1"/>
</dbReference>
<dbReference type="Pfam" id="PF00155">
    <property type="entry name" value="Aminotran_1_2"/>
    <property type="match status" value="1"/>
</dbReference>
<feature type="region of interest" description="Disordered" evidence="6">
    <location>
        <begin position="1"/>
        <end position="26"/>
    </location>
</feature>
<evidence type="ECO:0000256" key="4">
    <source>
        <dbReference type="ARBA" id="ARBA00022679"/>
    </source>
</evidence>
<evidence type="ECO:0000256" key="6">
    <source>
        <dbReference type="SAM" id="MobiDB-lite"/>
    </source>
</evidence>
<evidence type="ECO:0000256" key="2">
    <source>
        <dbReference type="ARBA" id="ARBA00007441"/>
    </source>
</evidence>
<dbReference type="Proteomes" id="UP000256645">
    <property type="component" value="Unassembled WGS sequence"/>
</dbReference>
<dbReference type="InterPro" id="IPR050859">
    <property type="entry name" value="Class-I_PLP-dep_aminotransf"/>
</dbReference>
<evidence type="ECO:0000259" key="7">
    <source>
        <dbReference type="Pfam" id="PF00155"/>
    </source>
</evidence>
<organism evidence="8 9">
    <name type="scientific">Coleophoma cylindrospora</name>
    <dbReference type="NCBI Taxonomy" id="1849047"/>
    <lineage>
        <taxon>Eukaryota</taxon>
        <taxon>Fungi</taxon>
        <taxon>Dikarya</taxon>
        <taxon>Ascomycota</taxon>
        <taxon>Pezizomycotina</taxon>
        <taxon>Leotiomycetes</taxon>
        <taxon>Helotiales</taxon>
        <taxon>Dermateaceae</taxon>
        <taxon>Coleophoma</taxon>
    </lineage>
</organism>
<dbReference type="SUPFAM" id="SSF53383">
    <property type="entry name" value="PLP-dependent transferases"/>
    <property type="match status" value="1"/>
</dbReference>
<proteinExistence type="inferred from homology"/>
<evidence type="ECO:0000256" key="3">
    <source>
        <dbReference type="ARBA" id="ARBA00022576"/>
    </source>
</evidence>
<keyword evidence="9" id="KW-1185">Reference proteome</keyword>
<keyword evidence="3" id="KW-0032">Aminotransferase</keyword>
<dbReference type="EMBL" id="PDLM01000008">
    <property type="protein sequence ID" value="RDW71508.1"/>
    <property type="molecule type" value="Genomic_DNA"/>
</dbReference>
<dbReference type="InterPro" id="IPR015421">
    <property type="entry name" value="PyrdxlP-dep_Trfase_major"/>
</dbReference>
<sequence>MPDFDYSTMGAATPTSCDPKPPKDLSHLYSRVTKQRLQSKVKDFYKYFAIPGIGNLAGGLPNASYFPYETLEAQVARADRFSPSSDDSSEGELKKASTTKKPSASAASAHITVPHASSVTDPLRKIDLTTALQYGTAQGYPALYSFLRQFARENLHPNVPYLGGPDIILTNGSTDGLAKCLECLSNVWSEEKDWIREREGLLCEEFAYMNAVQGAAPRGLQAVPVKIDLDGMLTTGPGGLEDVLANWDESKGKRPHLMYTVTMGQNPTSSLLSVQRRKDIYALCSKYDVVIIEDDPYWYLQFPSAASHEAEARGLSAARVPEPHVMEKTTGFDYLDSLVPSFLNFDPDGRVLRLDTFSKTVAPGCRLGWITGQPAIIERLLRITETSTQQPSGFVQSMIAGLVMGPQPHVKALPRNKAEAMSFNGWQVSGWVRWLEGLRGEYERRMTRMCTALEAGRFQLKQQTPTKQADNDWAVISKTEMYEFDWPRAGMFVWVHMFFNTHPLYNELGQDGPLLARNLWIFLTTSPYKCLVTPGAAFSPTPEIAAEKGWQYFRLCFAAVDDDTVTMFSERFAQGVSAFWKIKDKKEFEAIDPPEALDVNNLEGDMADLGFGWAC</sequence>
<keyword evidence="5" id="KW-0663">Pyridoxal phosphate</keyword>